<dbReference type="EMBL" id="MNCJ02000324">
    <property type="protein sequence ID" value="KAF5789847.1"/>
    <property type="molecule type" value="Genomic_DNA"/>
</dbReference>
<reference evidence="1" key="1">
    <citation type="journal article" date="2017" name="Nature">
        <title>The sunflower genome provides insights into oil metabolism, flowering and Asterid evolution.</title>
        <authorList>
            <person name="Badouin H."/>
            <person name="Gouzy J."/>
            <person name="Grassa C.J."/>
            <person name="Murat F."/>
            <person name="Staton S.E."/>
            <person name="Cottret L."/>
            <person name="Lelandais-Briere C."/>
            <person name="Owens G.L."/>
            <person name="Carrere S."/>
            <person name="Mayjonade B."/>
            <person name="Legrand L."/>
            <person name="Gill N."/>
            <person name="Kane N.C."/>
            <person name="Bowers J.E."/>
            <person name="Hubner S."/>
            <person name="Bellec A."/>
            <person name="Berard A."/>
            <person name="Berges H."/>
            <person name="Blanchet N."/>
            <person name="Boniface M.C."/>
            <person name="Brunel D."/>
            <person name="Catrice O."/>
            <person name="Chaidir N."/>
            <person name="Claudel C."/>
            <person name="Donnadieu C."/>
            <person name="Faraut T."/>
            <person name="Fievet G."/>
            <person name="Helmstetter N."/>
            <person name="King M."/>
            <person name="Knapp S.J."/>
            <person name="Lai Z."/>
            <person name="Le Paslier M.C."/>
            <person name="Lippi Y."/>
            <person name="Lorenzon L."/>
            <person name="Mandel J.R."/>
            <person name="Marage G."/>
            <person name="Marchand G."/>
            <person name="Marquand E."/>
            <person name="Bret-Mestries E."/>
            <person name="Morien E."/>
            <person name="Nambeesan S."/>
            <person name="Nguyen T."/>
            <person name="Pegot-Espagnet P."/>
            <person name="Pouilly N."/>
            <person name="Raftis F."/>
            <person name="Sallet E."/>
            <person name="Schiex T."/>
            <person name="Thomas J."/>
            <person name="Vandecasteele C."/>
            <person name="Vares D."/>
            <person name="Vear F."/>
            <person name="Vautrin S."/>
            <person name="Crespi M."/>
            <person name="Mangin B."/>
            <person name="Burke J.M."/>
            <person name="Salse J."/>
            <person name="Munos S."/>
            <person name="Vincourt P."/>
            <person name="Rieseberg L.H."/>
            <person name="Langlade N.B."/>
        </authorList>
    </citation>
    <scope>NUCLEOTIDE SEQUENCE</scope>
    <source>
        <tissue evidence="1">Leaves</tissue>
    </source>
</reference>
<name>A0A9K3N7F3_HELAN</name>
<evidence type="ECO:0000313" key="2">
    <source>
        <dbReference type="Proteomes" id="UP000215914"/>
    </source>
</evidence>
<proteinExistence type="predicted"/>
<dbReference type="Proteomes" id="UP000215914">
    <property type="component" value="Unassembled WGS sequence"/>
</dbReference>
<gene>
    <name evidence="1" type="ORF">HanXRQr2_Chr09g0376041</name>
</gene>
<evidence type="ECO:0000313" key="1">
    <source>
        <dbReference type="EMBL" id="KAF5789847.1"/>
    </source>
</evidence>
<keyword evidence="2" id="KW-1185">Reference proteome</keyword>
<sequence length="86" mass="10477">MDFLFLCIIKDPKRFHRVQFGIVGATEVLWEVERAWEVLKIKGFCECFEKKKEIIGTDPFYRTFMWMILSRSGFNLKMRNYTTWQK</sequence>
<reference evidence="1" key="2">
    <citation type="submission" date="2020-06" db="EMBL/GenBank/DDBJ databases">
        <title>Helianthus annuus Genome sequencing and assembly Release 2.</title>
        <authorList>
            <person name="Gouzy J."/>
            <person name="Langlade N."/>
            <person name="Munos S."/>
        </authorList>
    </citation>
    <scope>NUCLEOTIDE SEQUENCE</scope>
    <source>
        <tissue evidence="1">Leaves</tissue>
    </source>
</reference>
<comment type="caution">
    <text evidence="1">The sequence shown here is derived from an EMBL/GenBank/DDBJ whole genome shotgun (WGS) entry which is preliminary data.</text>
</comment>
<accession>A0A9K3N7F3</accession>
<protein>
    <submittedName>
        <fullName evidence="1">Uncharacterized protein</fullName>
    </submittedName>
</protein>
<organism evidence="1 2">
    <name type="scientific">Helianthus annuus</name>
    <name type="common">Common sunflower</name>
    <dbReference type="NCBI Taxonomy" id="4232"/>
    <lineage>
        <taxon>Eukaryota</taxon>
        <taxon>Viridiplantae</taxon>
        <taxon>Streptophyta</taxon>
        <taxon>Embryophyta</taxon>
        <taxon>Tracheophyta</taxon>
        <taxon>Spermatophyta</taxon>
        <taxon>Magnoliopsida</taxon>
        <taxon>eudicotyledons</taxon>
        <taxon>Gunneridae</taxon>
        <taxon>Pentapetalae</taxon>
        <taxon>asterids</taxon>
        <taxon>campanulids</taxon>
        <taxon>Asterales</taxon>
        <taxon>Asteraceae</taxon>
        <taxon>Asteroideae</taxon>
        <taxon>Heliantheae alliance</taxon>
        <taxon>Heliantheae</taxon>
        <taxon>Helianthus</taxon>
    </lineage>
</organism>
<dbReference type="Gramene" id="mRNA:HanXRQr2_Chr09g0376041">
    <property type="protein sequence ID" value="mRNA:HanXRQr2_Chr09g0376041"/>
    <property type="gene ID" value="HanXRQr2_Chr09g0376041"/>
</dbReference>
<dbReference type="AlphaFoldDB" id="A0A9K3N7F3"/>